<dbReference type="PROSITE" id="PS50110">
    <property type="entry name" value="RESPONSE_REGULATORY"/>
    <property type="match status" value="1"/>
</dbReference>
<reference evidence="4 5" key="1">
    <citation type="submission" date="2019-11" db="EMBL/GenBank/DDBJ databases">
        <title>Type strains purchased from KCTC, JCM and DSMZ.</title>
        <authorList>
            <person name="Lu H."/>
        </authorList>
    </citation>
    <scope>NUCLEOTIDE SEQUENCE [LARGE SCALE GENOMIC DNA]</scope>
    <source>
        <strain evidence="4 5">JCM 31587</strain>
    </source>
</reference>
<sequence>PARGSGQPALGGARILLVEDNPTNQVVARGVLEPAGALVTVAENGQQAVDLVRAAPDAFDLVLMDVQMPVMDGFEATRILRQQLGLRIPILAMSAGVLDTERSRCVECGMDGFIAKPVDYAQMLAAIAGHLHAGAAPGQARSPAPAQA</sequence>
<dbReference type="InterPro" id="IPR001789">
    <property type="entry name" value="Sig_transdc_resp-reg_receiver"/>
</dbReference>
<evidence type="ECO:0000256" key="1">
    <source>
        <dbReference type="ARBA" id="ARBA00022553"/>
    </source>
</evidence>
<dbReference type="AlphaFoldDB" id="A0A6L6QQC2"/>
<dbReference type="EMBL" id="WNKX01000077">
    <property type="protein sequence ID" value="MTW14582.1"/>
    <property type="molecule type" value="Genomic_DNA"/>
</dbReference>
<protein>
    <submittedName>
        <fullName evidence="4">Response regulator</fullName>
    </submittedName>
</protein>
<dbReference type="OrthoDB" id="9179585at2"/>
<accession>A0A6L6QQC2</accession>
<dbReference type="PANTHER" id="PTHR45339">
    <property type="entry name" value="HYBRID SIGNAL TRANSDUCTION HISTIDINE KINASE J"/>
    <property type="match status" value="1"/>
</dbReference>
<feature type="non-terminal residue" evidence="4">
    <location>
        <position position="148"/>
    </location>
</feature>
<dbReference type="CDD" id="cd17546">
    <property type="entry name" value="REC_hyHK_CKI1_RcsC-like"/>
    <property type="match status" value="1"/>
</dbReference>
<name>A0A6L6QQC2_9BURK</name>
<feature type="domain" description="Response regulatory" evidence="3">
    <location>
        <begin position="14"/>
        <end position="131"/>
    </location>
</feature>
<organism evidence="4 5">
    <name type="scientific">Massilia eburnea</name>
    <dbReference type="NCBI Taxonomy" id="1776165"/>
    <lineage>
        <taxon>Bacteria</taxon>
        <taxon>Pseudomonadati</taxon>
        <taxon>Pseudomonadota</taxon>
        <taxon>Betaproteobacteria</taxon>
        <taxon>Burkholderiales</taxon>
        <taxon>Oxalobacteraceae</taxon>
        <taxon>Telluria group</taxon>
        <taxon>Massilia</taxon>
    </lineage>
</organism>
<dbReference type="SMART" id="SM00448">
    <property type="entry name" value="REC"/>
    <property type="match status" value="1"/>
</dbReference>
<dbReference type="Gene3D" id="3.40.50.2300">
    <property type="match status" value="1"/>
</dbReference>
<feature type="modified residue" description="4-aspartylphosphate" evidence="2">
    <location>
        <position position="65"/>
    </location>
</feature>
<keyword evidence="1 2" id="KW-0597">Phosphoprotein</keyword>
<dbReference type="Pfam" id="PF00072">
    <property type="entry name" value="Response_reg"/>
    <property type="match status" value="1"/>
</dbReference>
<evidence type="ECO:0000256" key="2">
    <source>
        <dbReference type="PROSITE-ProRule" id="PRU00169"/>
    </source>
</evidence>
<evidence type="ECO:0000259" key="3">
    <source>
        <dbReference type="PROSITE" id="PS50110"/>
    </source>
</evidence>
<keyword evidence="5" id="KW-1185">Reference proteome</keyword>
<dbReference type="SUPFAM" id="SSF52172">
    <property type="entry name" value="CheY-like"/>
    <property type="match status" value="1"/>
</dbReference>
<gene>
    <name evidence="4" type="ORF">GM658_28640</name>
</gene>
<dbReference type="GO" id="GO:0000160">
    <property type="term" value="P:phosphorelay signal transduction system"/>
    <property type="evidence" value="ECO:0007669"/>
    <property type="project" value="InterPro"/>
</dbReference>
<dbReference type="PANTHER" id="PTHR45339:SF3">
    <property type="entry name" value="HISTIDINE KINASE"/>
    <property type="match status" value="1"/>
</dbReference>
<dbReference type="RefSeq" id="WP_155457512.1">
    <property type="nucleotide sequence ID" value="NZ_WNKX01000077.1"/>
</dbReference>
<proteinExistence type="predicted"/>
<comment type="caution">
    <text evidence="4">The sequence shown here is derived from an EMBL/GenBank/DDBJ whole genome shotgun (WGS) entry which is preliminary data.</text>
</comment>
<evidence type="ECO:0000313" key="4">
    <source>
        <dbReference type="EMBL" id="MTW14582.1"/>
    </source>
</evidence>
<feature type="non-terminal residue" evidence="4">
    <location>
        <position position="1"/>
    </location>
</feature>
<dbReference type="Proteomes" id="UP000472320">
    <property type="component" value="Unassembled WGS sequence"/>
</dbReference>
<evidence type="ECO:0000313" key="5">
    <source>
        <dbReference type="Proteomes" id="UP000472320"/>
    </source>
</evidence>
<dbReference type="InterPro" id="IPR011006">
    <property type="entry name" value="CheY-like_superfamily"/>
</dbReference>